<sequence>MRPGKHSRGRRQTSGTRFEFITVSGNNVAGDDTTRRRVRSHAMVDYKRRSTQPKESQNHTIELDVTPLLDGSVQPTAAALHAADPEQSLVLRGPSPASLLDTYRSDPFGTFPINGTHRSRQLWDHTQLIAQVYDGACPMFRTMNKIGFLDLVRETIALSQMLSASSRHLGLLLGSGSADSYAYSIQATNSLQARLADPTACTSDEVIAVVLAFACYANMFRDPGLLNVHMNGLDRILDCRGGIRSLDPNPLLRTMVYWVDVNGSYLQDTVPRYPQPLAILSVRSQLNIDVLHQPSHTVNEVYTAGIAISQIRNSILELHDIIRSELSIRALWTDIIFPGFHISPLLHALLSRPRAMVYGGLYDRLIECFRLAAIIYLTELRGLFGVDTIPGQLYGSKLQLLLQGVYLPVYIESTNFYLVWTLTVGASASCLHQELRDWFTGQLSQVLNVLQIPTFQEYKNMILDFLWSSEALGHSLDSLDEKLFPETAAN</sequence>
<proteinExistence type="predicted"/>
<name>A0ABR4K1K6_9EURO</name>
<dbReference type="InterPro" id="IPR021858">
    <property type="entry name" value="Fun_TF"/>
</dbReference>
<organism evidence="1 2">
    <name type="scientific">Aspergillus pseudodeflectus</name>
    <dbReference type="NCBI Taxonomy" id="176178"/>
    <lineage>
        <taxon>Eukaryota</taxon>
        <taxon>Fungi</taxon>
        <taxon>Dikarya</taxon>
        <taxon>Ascomycota</taxon>
        <taxon>Pezizomycotina</taxon>
        <taxon>Eurotiomycetes</taxon>
        <taxon>Eurotiomycetidae</taxon>
        <taxon>Eurotiales</taxon>
        <taxon>Aspergillaceae</taxon>
        <taxon>Aspergillus</taxon>
        <taxon>Aspergillus subgen. Nidulantes</taxon>
    </lineage>
</organism>
<evidence type="ECO:0008006" key="3">
    <source>
        <dbReference type="Google" id="ProtNLM"/>
    </source>
</evidence>
<dbReference type="PANTHER" id="PTHR37540">
    <property type="entry name" value="TRANSCRIPTION FACTOR (ACR-2), PUTATIVE-RELATED-RELATED"/>
    <property type="match status" value="1"/>
</dbReference>
<dbReference type="PANTHER" id="PTHR37540:SF5">
    <property type="entry name" value="TRANSCRIPTION FACTOR DOMAIN-CONTAINING PROTEIN"/>
    <property type="match status" value="1"/>
</dbReference>
<keyword evidence="2" id="KW-1185">Reference proteome</keyword>
<reference evidence="1 2" key="1">
    <citation type="submission" date="2024-07" db="EMBL/GenBank/DDBJ databases">
        <title>Section-level genome sequencing and comparative genomics of Aspergillus sections Usti and Cavernicolus.</title>
        <authorList>
            <consortium name="Lawrence Berkeley National Laboratory"/>
            <person name="Nybo J.L."/>
            <person name="Vesth T.C."/>
            <person name="Theobald S."/>
            <person name="Frisvad J.C."/>
            <person name="Larsen T.O."/>
            <person name="Kjaerboelling I."/>
            <person name="Rothschild-Mancinelli K."/>
            <person name="Lyhne E.K."/>
            <person name="Kogle M.E."/>
            <person name="Barry K."/>
            <person name="Clum A."/>
            <person name="Na H."/>
            <person name="Ledsgaard L."/>
            <person name="Lin J."/>
            <person name="Lipzen A."/>
            <person name="Kuo A."/>
            <person name="Riley R."/>
            <person name="Mondo S."/>
            <person name="LaButti K."/>
            <person name="Haridas S."/>
            <person name="Pangalinan J."/>
            <person name="Salamov A.A."/>
            <person name="Simmons B.A."/>
            <person name="Magnuson J.K."/>
            <person name="Chen J."/>
            <person name="Drula E."/>
            <person name="Henrissat B."/>
            <person name="Wiebenga A."/>
            <person name="Lubbers R.J."/>
            <person name="Gomes A.C."/>
            <person name="Macurrencykelacurrency M.R."/>
            <person name="Stajich J."/>
            <person name="Grigoriev I.V."/>
            <person name="Mortensen U.H."/>
            <person name="De vries R.P."/>
            <person name="Baker S.E."/>
            <person name="Andersen M.R."/>
        </authorList>
    </citation>
    <scope>NUCLEOTIDE SEQUENCE [LARGE SCALE GENOMIC DNA]</scope>
    <source>
        <strain evidence="1 2">CBS 756.74</strain>
    </source>
</reference>
<dbReference type="RefSeq" id="XP_070896484.1">
    <property type="nucleotide sequence ID" value="XM_071048331.1"/>
</dbReference>
<dbReference type="Pfam" id="PF11951">
    <property type="entry name" value="Fungal_trans_2"/>
    <property type="match status" value="1"/>
</dbReference>
<dbReference type="EMBL" id="JBFXLR010000038">
    <property type="protein sequence ID" value="KAL2845127.1"/>
    <property type="molecule type" value="Genomic_DNA"/>
</dbReference>
<comment type="caution">
    <text evidence="1">The sequence shown here is derived from an EMBL/GenBank/DDBJ whole genome shotgun (WGS) entry which is preliminary data.</text>
</comment>
<dbReference type="GeneID" id="98163495"/>
<protein>
    <recommendedName>
        <fullName evidence="3">Zn(II)2Cys6 transcription factor</fullName>
    </recommendedName>
</protein>
<dbReference type="Proteomes" id="UP001610444">
    <property type="component" value="Unassembled WGS sequence"/>
</dbReference>
<accession>A0ABR4K1K6</accession>
<gene>
    <name evidence="1" type="ORF">BJX68DRAFT_277438</name>
</gene>
<evidence type="ECO:0000313" key="1">
    <source>
        <dbReference type="EMBL" id="KAL2845127.1"/>
    </source>
</evidence>
<evidence type="ECO:0000313" key="2">
    <source>
        <dbReference type="Proteomes" id="UP001610444"/>
    </source>
</evidence>